<organism evidence="4 5">
    <name type="scientific">Marinobacter guineae</name>
    <dbReference type="NCBI Taxonomy" id="432303"/>
    <lineage>
        <taxon>Bacteria</taxon>
        <taxon>Pseudomonadati</taxon>
        <taxon>Pseudomonadota</taxon>
        <taxon>Gammaproteobacteria</taxon>
        <taxon>Pseudomonadales</taxon>
        <taxon>Marinobacteraceae</taxon>
        <taxon>Marinobacter</taxon>
    </lineage>
</organism>
<dbReference type="PANTHER" id="PTHR44196:SF1">
    <property type="entry name" value="DEHYDROGENASE_REDUCTASE SDR FAMILY MEMBER 7B"/>
    <property type="match status" value="1"/>
</dbReference>
<dbReference type="PANTHER" id="PTHR44196">
    <property type="entry name" value="DEHYDROGENASE/REDUCTASE SDR FAMILY MEMBER 7B"/>
    <property type="match status" value="1"/>
</dbReference>
<dbReference type="InterPro" id="IPR020904">
    <property type="entry name" value="Sc_DH/Rdtase_CS"/>
</dbReference>
<evidence type="ECO:0000256" key="2">
    <source>
        <dbReference type="ARBA" id="ARBA00023002"/>
    </source>
</evidence>
<dbReference type="NCBIfam" id="NF006099">
    <property type="entry name" value="PRK08251.1"/>
    <property type="match status" value="1"/>
</dbReference>
<dbReference type="PRINTS" id="PR00081">
    <property type="entry name" value="GDHRDH"/>
</dbReference>
<dbReference type="AlphaFoldDB" id="A0A2G1VDL6"/>
<accession>A0A2G1VDL6</accession>
<keyword evidence="2" id="KW-0560">Oxidoreductase</keyword>
<reference evidence="4 5" key="1">
    <citation type="submission" date="2017-09" db="EMBL/GenBank/DDBJ databases">
        <title>The draft genome sequences of Marinobacter guineae M3B.</title>
        <authorList>
            <person name="Cao J."/>
        </authorList>
    </citation>
    <scope>NUCLEOTIDE SEQUENCE [LARGE SCALE GENOMIC DNA]</scope>
    <source>
        <strain evidence="4 5">M3B</strain>
    </source>
</reference>
<name>A0A2G1VDL6_9GAMM</name>
<comment type="similarity">
    <text evidence="1 3">Belongs to the short-chain dehydrogenases/reductases (SDR) family.</text>
</comment>
<dbReference type="InterPro" id="IPR036291">
    <property type="entry name" value="NAD(P)-bd_dom_sf"/>
</dbReference>
<proteinExistence type="inferred from homology"/>
<protein>
    <submittedName>
        <fullName evidence="4">Short chain dehydrogenase</fullName>
    </submittedName>
</protein>
<keyword evidence="5" id="KW-1185">Reference proteome</keyword>
<sequence>MSMSQTILITGASSGLGEGMAREFAAQGDNLALCARRTDRLEILKAELNRDYPKVTVSLRALDVNDHDQVFSVFRAFRDEFGSLDRVIVNAGIGKGQPLGTGKFGANRQTAETNFVAALAQMEAAMEIFREQNRGHLVTVSSVTAIRGLPGNVTTYAATKAGLASLSEGLRVELAKAKSPIKVTTLYPGYIRTEINEKVRNTPFIVDAETGCRAMVKAINSGKAECFVPAWPWTPIGFLLRRLPVSVLARIF</sequence>
<dbReference type="PRINTS" id="PR00080">
    <property type="entry name" value="SDRFAMILY"/>
</dbReference>
<dbReference type="GO" id="GO:0016491">
    <property type="term" value="F:oxidoreductase activity"/>
    <property type="evidence" value="ECO:0007669"/>
    <property type="project" value="UniProtKB-KW"/>
</dbReference>
<evidence type="ECO:0000256" key="3">
    <source>
        <dbReference type="RuleBase" id="RU000363"/>
    </source>
</evidence>
<dbReference type="PROSITE" id="PS00061">
    <property type="entry name" value="ADH_SHORT"/>
    <property type="match status" value="1"/>
</dbReference>
<dbReference type="Gene3D" id="3.40.50.720">
    <property type="entry name" value="NAD(P)-binding Rossmann-like Domain"/>
    <property type="match status" value="1"/>
</dbReference>
<dbReference type="SUPFAM" id="SSF51735">
    <property type="entry name" value="NAD(P)-binding Rossmann-fold domains"/>
    <property type="match status" value="1"/>
</dbReference>
<dbReference type="InterPro" id="IPR002347">
    <property type="entry name" value="SDR_fam"/>
</dbReference>
<dbReference type="GO" id="GO:0016020">
    <property type="term" value="C:membrane"/>
    <property type="evidence" value="ECO:0007669"/>
    <property type="project" value="TreeGrafter"/>
</dbReference>
<gene>
    <name evidence="4" type="ORF">CLH62_10890</name>
</gene>
<evidence type="ECO:0000313" key="4">
    <source>
        <dbReference type="EMBL" id="PHQ24863.1"/>
    </source>
</evidence>
<evidence type="ECO:0000313" key="5">
    <source>
        <dbReference type="Proteomes" id="UP000229044"/>
    </source>
</evidence>
<dbReference type="Pfam" id="PF00106">
    <property type="entry name" value="adh_short"/>
    <property type="match status" value="1"/>
</dbReference>
<dbReference type="Proteomes" id="UP000229044">
    <property type="component" value="Unassembled WGS sequence"/>
</dbReference>
<evidence type="ECO:0000256" key="1">
    <source>
        <dbReference type="ARBA" id="ARBA00006484"/>
    </source>
</evidence>
<dbReference type="EMBL" id="NTFI01000003">
    <property type="protein sequence ID" value="PHQ24863.1"/>
    <property type="molecule type" value="Genomic_DNA"/>
</dbReference>
<dbReference type="OrthoDB" id="9808814at2"/>
<comment type="caution">
    <text evidence="4">The sequence shown here is derived from an EMBL/GenBank/DDBJ whole genome shotgun (WGS) entry which is preliminary data.</text>
</comment>